<keyword evidence="1" id="KW-0472">Membrane</keyword>
<keyword evidence="1" id="KW-1133">Transmembrane helix</keyword>
<dbReference type="PANTHER" id="PTHR35813">
    <property type="entry name" value="INNER MEMBRANE PROTEIN YBAN"/>
    <property type="match status" value="1"/>
</dbReference>
<organism evidence="2 3">
    <name type="scientific">Cetobacterium ceti</name>
    <dbReference type="NCBI Taxonomy" id="180163"/>
    <lineage>
        <taxon>Bacteria</taxon>
        <taxon>Fusobacteriati</taxon>
        <taxon>Fusobacteriota</taxon>
        <taxon>Fusobacteriia</taxon>
        <taxon>Fusobacteriales</taxon>
        <taxon>Fusobacteriaceae</taxon>
        <taxon>Cetobacterium</taxon>
    </lineage>
</organism>
<proteinExistence type="predicted"/>
<sequence length="121" mass="13670">MKQKILFVIGIFSLILGTIGIFLPILPTTPFVILSAFLFERSSEKFHKMLINNKIFGKYLKDYMEKKGISYKNKIIALIFLTLGMTKGFLSMKTPIGKTALIIIFIGVSTHIIKLKTLKGE</sequence>
<dbReference type="Proteomes" id="UP000191153">
    <property type="component" value="Unassembled WGS sequence"/>
</dbReference>
<dbReference type="GO" id="GO:0005886">
    <property type="term" value="C:plasma membrane"/>
    <property type="evidence" value="ECO:0007669"/>
    <property type="project" value="TreeGrafter"/>
</dbReference>
<feature type="transmembrane region" description="Helical" evidence="1">
    <location>
        <begin position="6"/>
        <end position="39"/>
    </location>
</feature>
<protein>
    <recommendedName>
        <fullName evidence="4">DUF454 domain-containing protein</fullName>
    </recommendedName>
</protein>
<dbReference type="InterPro" id="IPR007401">
    <property type="entry name" value="DUF454"/>
</dbReference>
<name>A0A1T4NEI6_9FUSO</name>
<dbReference type="PIRSF" id="PIRSF016789">
    <property type="entry name" value="DUF454"/>
    <property type="match status" value="1"/>
</dbReference>
<dbReference type="PANTHER" id="PTHR35813:SF1">
    <property type="entry name" value="INNER MEMBRANE PROTEIN YBAN"/>
    <property type="match status" value="1"/>
</dbReference>
<evidence type="ECO:0008006" key="4">
    <source>
        <dbReference type="Google" id="ProtNLM"/>
    </source>
</evidence>
<dbReference type="EMBL" id="FUWX01000010">
    <property type="protein sequence ID" value="SJZ77198.1"/>
    <property type="molecule type" value="Genomic_DNA"/>
</dbReference>
<dbReference type="AlphaFoldDB" id="A0A1T4NEI6"/>
<dbReference type="Pfam" id="PF04304">
    <property type="entry name" value="DUF454"/>
    <property type="match status" value="1"/>
</dbReference>
<reference evidence="2 3" key="1">
    <citation type="submission" date="2017-02" db="EMBL/GenBank/DDBJ databases">
        <authorList>
            <person name="Peterson S.W."/>
        </authorList>
    </citation>
    <scope>NUCLEOTIDE SEQUENCE [LARGE SCALE GENOMIC DNA]</scope>
    <source>
        <strain evidence="2 3">ATCC 700028</strain>
    </source>
</reference>
<evidence type="ECO:0000313" key="2">
    <source>
        <dbReference type="EMBL" id="SJZ77198.1"/>
    </source>
</evidence>
<dbReference type="STRING" id="180163.SAMN02745174_01506"/>
<evidence type="ECO:0000256" key="1">
    <source>
        <dbReference type="SAM" id="Phobius"/>
    </source>
</evidence>
<keyword evidence="1" id="KW-0812">Transmembrane</keyword>
<gene>
    <name evidence="2" type="ORF">SAMN02745174_01506</name>
</gene>
<evidence type="ECO:0000313" key="3">
    <source>
        <dbReference type="Proteomes" id="UP000191153"/>
    </source>
</evidence>
<keyword evidence="3" id="KW-1185">Reference proteome</keyword>
<accession>A0A1T4NEI6</accession>
<feature type="transmembrane region" description="Helical" evidence="1">
    <location>
        <begin position="96"/>
        <end position="113"/>
    </location>
</feature>